<dbReference type="EMBL" id="CAESAK010000021">
    <property type="protein sequence ID" value="CAB4332231.1"/>
    <property type="molecule type" value="Genomic_DNA"/>
</dbReference>
<evidence type="ECO:0000259" key="1">
    <source>
        <dbReference type="Pfam" id="PF10593"/>
    </source>
</evidence>
<reference evidence="2" key="1">
    <citation type="submission" date="2020-05" db="EMBL/GenBank/DDBJ databases">
        <authorList>
            <person name="Chiriac C."/>
            <person name="Salcher M."/>
            <person name="Ghai R."/>
            <person name="Kavagutti S V."/>
        </authorList>
    </citation>
    <scope>NUCLEOTIDE SEQUENCE</scope>
</reference>
<protein>
    <submittedName>
        <fullName evidence="2">Unannotated protein</fullName>
    </submittedName>
</protein>
<feature type="domain" description="Putative endonuclease Z1" evidence="1">
    <location>
        <begin position="343"/>
        <end position="542"/>
    </location>
</feature>
<dbReference type="AlphaFoldDB" id="A0A6J5YPL3"/>
<accession>A0A6J5YPL3</accession>
<sequence length="808" mass="90825">MDAILIPGEAIDVDAGCLQEYLGKNREGTKKFLPGEAAAQDSKVFEESVLNITNRLEKFLSGKEREIAFLVLGKIQSGKTANLLGTVAWAADSRVSLAVIFTGVTEALNLQTEKRLRDDLLTLNNQYVKVCTVPTNATGKNFEELFKDVSKWVGRRTKNDNLGMNRPLPVLVTLKNPSRVKTLKVLIEKLQEVHGESVTTLLIDDEADQASQNAKARKREVSETYAAIRALRDLESRNILLSYTATPQAVMLTEQTGRLRPNFCVTVQPRTGYFGLSSAVSTNFQENRIEVIDWTGKPSTMKSAPLSLRKALVRFSWTAWIRFHKETLFYAGSGFSSAPLKDELKSVQMLVHESGAQKEHQSIYNLVKDELDSLVDSLTKAATGHLSKSAKDELIRLWQEDLSDLQSGLPEAYADELNVDIDDLFLSQILNLFDDSAMQVVNSDKKKPGRQGSIPVSKSDWQEFKLWILIGGDILGRGLTIPQLTATYFLRHPKNPNFDTVSQQMRFCGYRANYSHFTYLFAENKTFGIFEVMDQIDSAIWRLAKKWDKEHLDILTDMPVVMYASQPNVKLDPCRKAVQDPDLVDKKITGEYIFSLANIMNPMHAKQNLPILRSFIEESLSAPEIHGEWLKFSEPTDESMQRILSSWVAEPGERSMMIGAAELFVEELQDLGLSGLPRNILIHKDLVEKDLTDIRWIFDRKEPSRRLHTPSKEVNQVNWEKAFESPFVGKLANVVWPLLSTRHIGGGQRSLRNKYSKGNTTLLIEPILGHAEKESVVSAGIAVTLFTPDGYEVRIIGPQARINSLGQL</sequence>
<proteinExistence type="predicted"/>
<name>A0A6J5YPL3_9ZZZZ</name>
<evidence type="ECO:0000313" key="2">
    <source>
        <dbReference type="EMBL" id="CAB4332231.1"/>
    </source>
</evidence>
<dbReference type="InterPro" id="IPR018310">
    <property type="entry name" value="Put_endonuclease_Z1-dom"/>
</dbReference>
<dbReference type="Pfam" id="PF10593">
    <property type="entry name" value="Z1"/>
    <property type="match status" value="1"/>
</dbReference>
<organism evidence="2">
    <name type="scientific">freshwater metagenome</name>
    <dbReference type="NCBI Taxonomy" id="449393"/>
    <lineage>
        <taxon>unclassified sequences</taxon>
        <taxon>metagenomes</taxon>
        <taxon>ecological metagenomes</taxon>
    </lineage>
</organism>
<gene>
    <name evidence="2" type="ORF">UFOPK3775_00267</name>
</gene>